<keyword evidence="2 5" id="KW-0396">Initiation factor</keyword>
<comment type="similarity">
    <text evidence="5">Belongs to the eIF-3 subunit G family.</text>
</comment>
<keyword evidence="3 6" id="KW-0694">RNA-binding</keyword>
<keyword evidence="4 5" id="KW-0648">Protein biosynthesis</keyword>
<dbReference type="InterPro" id="IPR000504">
    <property type="entry name" value="RRM_dom"/>
</dbReference>
<evidence type="ECO:0000256" key="7">
    <source>
        <dbReference type="SAM" id="MobiDB-lite"/>
    </source>
</evidence>
<dbReference type="InterPro" id="IPR035979">
    <property type="entry name" value="RBD_domain_sf"/>
</dbReference>
<keyword evidence="10" id="KW-1185">Reference proteome</keyword>
<evidence type="ECO:0000313" key="9">
    <source>
        <dbReference type="EMBL" id="CAG5078912.1"/>
    </source>
</evidence>
<feature type="region of interest" description="Disordered" evidence="7">
    <location>
        <begin position="258"/>
        <end position="277"/>
    </location>
</feature>
<name>A0ABN7RJ58_OIKDI</name>
<comment type="subcellular location">
    <subcellularLocation>
        <location evidence="5">Cytoplasm</location>
    </subcellularLocation>
</comment>
<dbReference type="InterPro" id="IPR017334">
    <property type="entry name" value="eIF3_g"/>
</dbReference>
<evidence type="ECO:0000256" key="2">
    <source>
        <dbReference type="ARBA" id="ARBA00022540"/>
    </source>
</evidence>
<evidence type="ECO:0000256" key="3">
    <source>
        <dbReference type="ARBA" id="ARBA00022884"/>
    </source>
</evidence>
<dbReference type="Pfam" id="PF12353">
    <property type="entry name" value="eIF3g"/>
    <property type="match status" value="1"/>
</dbReference>
<dbReference type="SMART" id="SM00360">
    <property type="entry name" value="RRM"/>
    <property type="match status" value="1"/>
</dbReference>
<dbReference type="EMBL" id="OU015568">
    <property type="protein sequence ID" value="CAG5078912.1"/>
    <property type="molecule type" value="Genomic_DNA"/>
</dbReference>
<evidence type="ECO:0000256" key="4">
    <source>
        <dbReference type="ARBA" id="ARBA00022917"/>
    </source>
</evidence>
<sequence length="277" mass="31580">MTDWADDSIDLGSPSAVADDALPPPKVIEKGDQIIKIFYKWRENESTDKKELVKVTRTFVQEKVKTSKRVAARKKWAKFGLAANDGPGPQEATTMYGEEVMMRFIAADQTEEEAEEEDEQMNKFKRQFEYFNFFQGFSQRSSDRPAAAQMDIPSVSIKDATGGKYVPPRKMGGGFSDEVPAIRVSNLSPAATQDDVQSLFSKFGKIARIHLGRDRRTNESRGFAFINFHHRDDAQRAIDTMNRYGYDNLILSVEWSENRKKESATEASKPEFLRRQR</sequence>
<feature type="domain" description="RRM" evidence="8">
    <location>
        <begin position="180"/>
        <end position="258"/>
    </location>
</feature>
<evidence type="ECO:0000313" key="10">
    <source>
        <dbReference type="Proteomes" id="UP001158576"/>
    </source>
</evidence>
<dbReference type="Proteomes" id="UP001158576">
    <property type="component" value="Chromosome PAR"/>
</dbReference>
<dbReference type="PROSITE" id="PS50102">
    <property type="entry name" value="RRM"/>
    <property type="match status" value="1"/>
</dbReference>
<evidence type="ECO:0000256" key="5">
    <source>
        <dbReference type="HAMAP-Rule" id="MF_03006"/>
    </source>
</evidence>
<keyword evidence="1 5" id="KW-0963">Cytoplasm</keyword>
<dbReference type="InterPro" id="IPR024675">
    <property type="entry name" value="eIF3g_N"/>
</dbReference>
<gene>
    <name evidence="9" type="ORF">OKIOD_LOCUS678</name>
</gene>
<evidence type="ECO:0000256" key="6">
    <source>
        <dbReference type="PROSITE-ProRule" id="PRU00176"/>
    </source>
</evidence>
<dbReference type="PANTHER" id="PTHR10352">
    <property type="entry name" value="EUKARYOTIC TRANSLATION INITIATION FACTOR 3 SUBUNIT G"/>
    <property type="match status" value="1"/>
</dbReference>
<evidence type="ECO:0000259" key="8">
    <source>
        <dbReference type="PROSITE" id="PS50102"/>
    </source>
</evidence>
<accession>A0ABN7RJ58</accession>
<dbReference type="Gene3D" id="3.30.70.330">
    <property type="match status" value="1"/>
</dbReference>
<proteinExistence type="inferred from homology"/>
<dbReference type="CDD" id="cd12408">
    <property type="entry name" value="RRM_eIF3G_like"/>
    <property type="match status" value="1"/>
</dbReference>
<dbReference type="InterPro" id="IPR012677">
    <property type="entry name" value="Nucleotide-bd_a/b_plait_sf"/>
</dbReference>
<comment type="subunit">
    <text evidence="5">Component of the eukaryotic translation initiation factor 3 (eIF-3) complex.</text>
</comment>
<comment type="function">
    <text evidence="5">RNA-binding component of the eukaryotic translation initiation factor 3 (eIF-3) complex, which is involved in protein synthesis of a specialized repertoire of mRNAs and, together with other initiation factors, stimulates binding of mRNA and methionyl-tRNAi to the 40S ribosome. The eIF-3 complex specifically targets and initiates translation of a subset of mRNAs involved in cell proliferation. This subunit can bind 18S rRNA.</text>
</comment>
<evidence type="ECO:0000256" key="1">
    <source>
        <dbReference type="ARBA" id="ARBA00022490"/>
    </source>
</evidence>
<dbReference type="SUPFAM" id="SSF54928">
    <property type="entry name" value="RNA-binding domain, RBD"/>
    <property type="match status" value="1"/>
</dbReference>
<dbReference type="HAMAP" id="MF_03006">
    <property type="entry name" value="eIF3g"/>
    <property type="match status" value="1"/>
</dbReference>
<dbReference type="PIRSF" id="PIRSF037949">
    <property type="entry name" value="Transl_init_eIF-3_RNA-bind"/>
    <property type="match status" value="1"/>
</dbReference>
<dbReference type="Pfam" id="PF00076">
    <property type="entry name" value="RRM_1"/>
    <property type="match status" value="1"/>
</dbReference>
<reference evidence="9 10" key="1">
    <citation type="submission" date="2021-04" db="EMBL/GenBank/DDBJ databases">
        <authorList>
            <person name="Bliznina A."/>
        </authorList>
    </citation>
    <scope>NUCLEOTIDE SEQUENCE [LARGE SCALE GENOMIC DNA]</scope>
</reference>
<feature type="region of interest" description="Disordered" evidence="7">
    <location>
        <begin position="1"/>
        <end position="24"/>
    </location>
</feature>
<dbReference type="InterPro" id="IPR034240">
    <property type="entry name" value="eIF3G_RRM"/>
</dbReference>
<organism evidence="9 10">
    <name type="scientific">Oikopleura dioica</name>
    <name type="common">Tunicate</name>
    <dbReference type="NCBI Taxonomy" id="34765"/>
    <lineage>
        <taxon>Eukaryota</taxon>
        <taxon>Metazoa</taxon>
        <taxon>Chordata</taxon>
        <taxon>Tunicata</taxon>
        <taxon>Appendicularia</taxon>
        <taxon>Copelata</taxon>
        <taxon>Oikopleuridae</taxon>
        <taxon>Oikopleura</taxon>
    </lineage>
</organism>
<protein>
    <recommendedName>
        <fullName evidence="5">Eukaryotic translation initiation factor 3 subunit G</fullName>
        <shortName evidence="5">eIF3g</shortName>
    </recommendedName>
    <alternativeName>
        <fullName evidence="5">Eukaryotic translation initiation factor 3 RNA-binding subunit</fullName>
        <shortName evidence="5">eIF-3 RNA-binding subunit</shortName>
    </alternativeName>
    <alternativeName>
        <fullName evidence="5">Eukaryotic translation initiation factor 3 subunit 4</fullName>
    </alternativeName>
</protein>